<accession>A0ABD2YQH2</accession>
<evidence type="ECO:0000313" key="3">
    <source>
        <dbReference type="EMBL" id="KAL3509146.1"/>
    </source>
</evidence>
<keyword evidence="4" id="KW-1185">Reference proteome</keyword>
<name>A0ABD2YQH2_9GENT</name>
<proteinExistence type="predicted"/>
<sequence length="248" mass="26927">MAEDGAGRIRSKPPKLTIDDYVDVFHNRNHFDLLTVDHLNKIIDMHGFNKMHKTQKRIMTEAVKNIELMDPYRSTIQDDGVSSDAFIPLDDVVKDLYEINWQECCITSLQTLNAVNHHHGNDEILNNAIAGGSITGTTVLSADSEKPKRKRRRLRKLAQIGGEKDSISNGLKLGGSGTASCSSTALIDWGPQKKRRSMKYVDLSGIGNDGAVNFGFGVAAAAAPGEVQVPLPLPPPPPPPPSAIVLDA</sequence>
<feature type="region of interest" description="Disordered" evidence="1">
    <location>
        <begin position="227"/>
        <end position="248"/>
    </location>
</feature>
<dbReference type="InterPro" id="IPR056689">
    <property type="entry name" value="DUF7787"/>
</dbReference>
<evidence type="ECO:0000313" key="4">
    <source>
        <dbReference type="Proteomes" id="UP001630127"/>
    </source>
</evidence>
<comment type="caution">
    <text evidence="3">The sequence shown here is derived from an EMBL/GenBank/DDBJ whole genome shotgun (WGS) entry which is preliminary data.</text>
</comment>
<dbReference type="AlphaFoldDB" id="A0ABD2YQH2"/>
<dbReference type="Pfam" id="PF25042">
    <property type="entry name" value="DUF7787"/>
    <property type="match status" value="1"/>
</dbReference>
<feature type="compositionally biased region" description="Pro residues" evidence="1">
    <location>
        <begin position="231"/>
        <end position="242"/>
    </location>
</feature>
<organism evidence="3 4">
    <name type="scientific">Cinchona calisaya</name>
    <dbReference type="NCBI Taxonomy" id="153742"/>
    <lineage>
        <taxon>Eukaryota</taxon>
        <taxon>Viridiplantae</taxon>
        <taxon>Streptophyta</taxon>
        <taxon>Embryophyta</taxon>
        <taxon>Tracheophyta</taxon>
        <taxon>Spermatophyta</taxon>
        <taxon>Magnoliopsida</taxon>
        <taxon>eudicotyledons</taxon>
        <taxon>Gunneridae</taxon>
        <taxon>Pentapetalae</taxon>
        <taxon>asterids</taxon>
        <taxon>lamiids</taxon>
        <taxon>Gentianales</taxon>
        <taxon>Rubiaceae</taxon>
        <taxon>Cinchonoideae</taxon>
        <taxon>Cinchoneae</taxon>
        <taxon>Cinchona</taxon>
    </lineage>
</organism>
<dbReference type="PANTHER" id="PTHR35096">
    <property type="entry name" value="BNAA08G28570D PROTEIN"/>
    <property type="match status" value="1"/>
</dbReference>
<feature type="domain" description="DUF7787" evidence="2">
    <location>
        <begin position="13"/>
        <end position="70"/>
    </location>
</feature>
<dbReference type="PANTHER" id="PTHR35096:SF8">
    <property type="entry name" value="OS03G0308600 PROTEIN"/>
    <property type="match status" value="1"/>
</dbReference>
<dbReference type="Proteomes" id="UP001630127">
    <property type="component" value="Unassembled WGS sequence"/>
</dbReference>
<dbReference type="EMBL" id="JBJUIK010000012">
    <property type="protein sequence ID" value="KAL3509146.1"/>
    <property type="molecule type" value="Genomic_DNA"/>
</dbReference>
<evidence type="ECO:0000259" key="2">
    <source>
        <dbReference type="Pfam" id="PF25042"/>
    </source>
</evidence>
<reference evidence="3 4" key="1">
    <citation type="submission" date="2024-11" db="EMBL/GenBank/DDBJ databases">
        <title>A near-complete genome assembly of Cinchona calisaya.</title>
        <authorList>
            <person name="Lian D.C."/>
            <person name="Zhao X.W."/>
            <person name="Wei L."/>
        </authorList>
    </citation>
    <scope>NUCLEOTIDE SEQUENCE [LARGE SCALE GENOMIC DNA]</scope>
    <source>
        <tissue evidence="3">Nenye</tissue>
    </source>
</reference>
<protein>
    <recommendedName>
        <fullName evidence="2">DUF7787 domain-containing protein</fullName>
    </recommendedName>
</protein>
<gene>
    <name evidence="3" type="ORF">ACH5RR_028547</name>
</gene>
<evidence type="ECO:0000256" key="1">
    <source>
        <dbReference type="SAM" id="MobiDB-lite"/>
    </source>
</evidence>